<organism evidence="1 2">
    <name type="scientific">Globodera pallida</name>
    <name type="common">Potato cyst nematode worm</name>
    <name type="synonym">Heterodera pallida</name>
    <dbReference type="NCBI Taxonomy" id="36090"/>
    <lineage>
        <taxon>Eukaryota</taxon>
        <taxon>Metazoa</taxon>
        <taxon>Ecdysozoa</taxon>
        <taxon>Nematoda</taxon>
        <taxon>Chromadorea</taxon>
        <taxon>Rhabditida</taxon>
        <taxon>Tylenchina</taxon>
        <taxon>Tylenchomorpha</taxon>
        <taxon>Tylenchoidea</taxon>
        <taxon>Heteroderidae</taxon>
        <taxon>Heteroderinae</taxon>
        <taxon>Globodera</taxon>
    </lineage>
</organism>
<name>A0A183CAD3_GLOPA</name>
<proteinExistence type="predicted"/>
<dbReference type="Gene3D" id="2.60.120.920">
    <property type="match status" value="1"/>
</dbReference>
<reference evidence="1" key="1">
    <citation type="submission" date="2014-05" db="EMBL/GenBank/DDBJ databases">
        <title>The genome and life-stage specific transcriptomes of Globodera pallida elucidate key aspects of plant parasitism by a cyst nematode.</title>
        <authorList>
            <person name="Cotton J.A."/>
            <person name="Lilley C.J."/>
            <person name="Jones L.M."/>
            <person name="Kikuchi T."/>
            <person name="Reid A.J."/>
            <person name="Thorpe P."/>
            <person name="Tsai I.J."/>
            <person name="Beasley H."/>
            <person name="Blok V."/>
            <person name="Cock P.J.A."/>
            <person name="Van den Akker S.E."/>
            <person name="Holroyd N."/>
            <person name="Hunt M."/>
            <person name="Mantelin S."/>
            <person name="Naghra H."/>
            <person name="Pain A."/>
            <person name="Palomares-Rius J.E."/>
            <person name="Zarowiecki M."/>
            <person name="Berriman M."/>
            <person name="Jones J.T."/>
            <person name="Urwin P.E."/>
        </authorList>
    </citation>
    <scope>NUCLEOTIDE SEQUENCE [LARGE SCALE GENOMIC DNA]</scope>
    <source>
        <strain evidence="1">Lindley</strain>
    </source>
</reference>
<accession>A0A183CAD3</accession>
<protein>
    <submittedName>
        <fullName evidence="2">SPRY domain-containing protein</fullName>
    </submittedName>
</protein>
<dbReference type="AlphaFoldDB" id="A0A183CAD3"/>
<dbReference type="InterPro" id="IPR043136">
    <property type="entry name" value="B30.2/SPRY_sf"/>
</dbReference>
<dbReference type="Proteomes" id="UP000050741">
    <property type="component" value="Unassembled WGS sequence"/>
</dbReference>
<reference evidence="2" key="2">
    <citation type="submission" date="2016-06" db="UniProtKB">
        <authorList>
            <consortium name="WormBaseParasite"/>
        </authorList>
    </citation>
    <scope>IDENTIFICATION</scope>
</reference>
<evidence type="ECO:0000313" key="1">
    <source>
        <dbReference type="Proteomes" id="UP000050741"/>
    </source>
</evidence>
<dbReference type="WBParaSite" id="GPLIN_000983300">
    <property type="protein sequence ID" value="GPLIN_000983300"/>
    <property type="gene ID" value="GPLIN_000983300"/>
</dbReference>
<keyword evidence="1" id="KW-1185">Reference proteome</keyword>
<sequence>MYLCVVHCARLDARKSARHLRLLLVVATKQPNQRRFWKDGIVDGGNSKFGVDDVVGCGVNLATAKAFDCPMDLFPCVSLEEPGDSVETNFGPNFKFNLADEFKELGWGK</sequence>
<evidence type="ECO:0000313" key="2">
    <source>
        <dbReference type="WBParaSite" id="GPLIN_000983300"/>
    </source>
</evidence>